<feature type="transmembrane region" description="Helical" evidence="1">
    <location>
        <begin position="23"/>
        <end position="49"/>
    </location>
</feature>
<evidence type="ECO:0000313" key="2">
    <source>
        <dbReference type="EMBL" id="MBM7714956.1"/>
    </source>
</evidence>
<comment type="caution">
    <text evidence="2">The sequence shown here is derived from an EMBL/GenBank/DDBJ whole genome shotgun (WGS) entry which is preliminary data.</text>
</comment>
<gene>
    <name evidence="2" type="ORF">JOC94_001928</name>
</gene>
<reference evidence="2 3" key="1">
    <citation type="submission" date="2021-01" db="EMBL/GenBank/DDBJ databases">
        <title>Genomic Encyclopedia of Type Strains, Phase IV (KMG-IV): sequencing the most valuable type-strain genomes for metagenomic binning, comparative biology and taxonomic classification.</title>
        <authorList>
            <person name="Goeker M."/>
        </authorList>
    </citation>
    <scope>NUCLEOTIDE SEQUENCE [LARGE SCALE GENOMIC DNA]</scope>
    <source>
        <strain evidence="2 3">DSM 105453</strain>
    </source>
</reference>
<dbReference type="EMBL" id="JAFBFH010000011">
    <property type="protein sequence ID" value="MBM7714956.1"/>
    <property type="molecule type" value="Genomic_DNA"/>
</dbReference>
<feature type="transmembrane region" description="Helical" evidence="1">
    <location>
        <begin position="122"/>
        <end position="143"/>
    </location>
</feature>
<name>A0ABS2R5M1_9BACI</name>
<keyword evidence="3" id="KW-1185">Reference proteome</keyword>
<evidence type="ECO:0000313" key="3">
    <source>
        <dbReference type="Proteomes" id="UP000823485"/>
    </source>
</evidence>
<feature type="transmembrane region" description="Helical" evidence="1">
    <location>
        <begin position="312"/>
        <end position="335"/>
    </location>
</feature>
<keyword evidence="1" id="KW-0812">Transmembrane</keyword>
<dbReference type="NCBIfam" id="TIGR04370">
    <property type="entry name" value="glyco_rpt_poly"/>
    <property type="match status" value="1"/>
</dbReference>
<sequence length="405" mass="46909">MLNIDEHYMLTRLHNDDYREIGFYWICYIMIFMPLTMLLVTRLFGFNAHGEFHNYLKKKVSLSAKKDRDIFILMTTLSLICFLAVVYMIFILDKIPIVELFRGASNLDELRINAGRGFEGNIVFRNIFALGLPPVLSLIAYIYAIKTKSLPWWLLFLMLFGMSIFVSVYDLQKAPIFFYVLMFILVNIYIGKLTLNFRWISVIGVFGFSFLLVMYKVIGNMSLLNLLSYNTGPIGRMILSQISPFFLHLELFGDKIDPLMGKSLPNIILNLYDIEHVRSARLVMEVYYPEKVEAGIAGVLNTIFAGEAFANFGYAGIVLGTLYIGLFVQIIYISFIRLPKNPILISLFVYFTVNIPRVLVGGFTDFIFNSYWILLFFLFVGILILSRFKQEIHKYYSEVYMNQKS</sequence>
<feature type="transmembrane region" description="Helical" evidence="1">
    <location>
        <begin position="150"/>
        <end position="168"/>
    </location>
</feature>
<proteinExistence type="predicted"/>
<feature type="transmembrane region" description="Helical" evidence="1">
    <location>
        <begin position="70"/>
        <end position="92"/>
    </location>
</feature>
<keyword evidence="1" id="KW-1133">Transmembrane helix</keyword>
<feature type="transmembrane region" description="Helical" evidence="1">
    <location>
        <begin position="197"/>
        <end position="218"/>
    </location>
</feature>
<keyword evidence="1" id="KW-0472">Membrane</keyword>
<feature type="transmembrane region" description="Helical" evidence="1">
    <location>
        <begin position="174"/>
        <end position="190"/>
    </location>
</feature>
<protein>
    <submittedName>
        <fullName evidence="2">Oligosaccharide repeat unit polymerase</fullName>
    </submittedName>
</protein>
<accession>A0ABS2R5M1</accession>
<feature type="transmembrane region" description="Helical" evidence="1">
    <location>
        <begin position="342"/>
        <end position="360"/>
    </location>
</feature>
<organism evidence="2 3">
    <name type="scientific">Siminovitchia thermophila</name>
    <dbReference type="NCBI Taxonomy" id="1245522"/>
    <lineage>
        <taxon>Bacteria</taxon>
        <taxon>Bacillati</taxon>
        <taxon>Bacillota</taxon>
        <taxon>Bacilli</taxon>
        <taxon>Bacillales</taxon>
        <taxon>Bacillaceae</taxon>
        <taxon>Siminovitchia</taxon>
    </lineage>
</organism>
<dbReference type="Proteomes" id="UP000823485">
    <property type="component" value="Unassembled WGS sequence"/>
</dbReference>
<feature type="transmembrane region" description="Helical" evidence="1">
    <location>
        <begin position="366"/>
        <end position="385"/>
    </location>
</feature>
<evidence type="ECO:0000256" key="1">
    <source>
        <dbReference type="SAM" id="Phobius"/>
    </source>
</evidence>